<evidence type="ECO:0000256" key="2">
    <source>
        <dbReference type="ARBA" id="ARBA00022598"/>
    </source>
</evidence>
<dbReference type="PANTHER" id="PTHR43201">
    <property type="entry name" value="ACYL-COA SYNTHETASE"/>
    <property type="match status" value="1"/>
</dbReference>
<dbReference type="KEGG" id="kim:G3T16_20380"/>
<dbReference type="PANTHER" id="PTHR43201:SF5">
    <property type="entry name" value="MEDIUM-CHAIN ACYL-COA LIGASE ACSF2, MITOCHONDRIAL"/>
    <property type="match status" value="1"/>
</dbReference>
<dbReference type="Pfam" id="PF00501">
    <property type="entry name" value="AMP-binding"/>
    <property type="match status" value="1"/>
</dbReference>
<dbReference type="InterPro" id="IPR045851">
    <property type="entry name" value="AMP-bd_C_sf"/>
</dbReference>
<accession>A0A6C0U8K8</accession>
<dbReference type="GO" id="GO:0031956">
    <property type="term" value="F:medium-chain fatty acid-CoA ligase activity"/>
    <property type="evidence" value="ECO:0007669"/>
    <property type="project" value="TreeGrafter"/>
</dbReference>
<dbReference type="FunFam" id="3.30.300.30:FF:000008">
    <property type="entry name" value="2,3-dihydroxybenzoate-AMP ligase"/>
    <property type="match status" value="1"/>
</dbReference>
<dbReference type="InterPro" id="IPR042099">
    <property type="entry name" value="ANL_N_sf"/>
</dbReference>
<dbReference type="Pfam" id="PF13193">
    <property type="entry name" value="AMP-binding_C"/>
    <property type="match status" value="1"/>
</dbReference>
<reference evidence="5 6" key="1">
    <citation type="submission" date="2020-02" db="EMBL/GenBank/DDBJ databases">
        <title>Genome sequencing for Kineobactrum sp. M2.</title>
        <authorList>
            <person name="Park S.-J."/>
        </authorList>
    </citation>
    <scope>NUCLEOTIDE SEQUENCE [LARGE SCALE GENOMIC DNA]</scope>
    <source>
        <strain evidence="5 6">M2</strain>
    </source>
</reference>
<dbReference type="RefSeq" id="WP_163496824.1">
    <property type="nucleotide sequence ID" value="NZ_CP048711.1"/>
</dbReference>
<evidence type="ECO:0000313" key="5">
    <source>
        <dbReference type="EMBL" id="QIB67397.1"/>
    </source>
</evidence>
<dbReference type="GO" id="GO:0006631">
    <property type="term" value="P:fatty acid metabolic process"/>
    <property type="evidence" value="ECO:0007669"/>
    <property type="project" value="TreeGrafter"/>
</dbReference>
<feature type="domain" description="AMP-dependent synthetase/ligase" evidence="3">
    <location>
        <begin position="59"/>
        <end position="427"/>
    </location>
</feature>
<dbReference type="NCBIfam" id="NF004837">
    <property type="entry name" value="PRK06187.1"/>
    <property type="match status" value="1"/>
</dbReference>
<dbReference type="Gene3D" id="3.40.50.12780">
    <property type="entry name" value="N-terminal domain of ligase-like"/>
    <property type="match status" value="1"/>
</dbReference>
<dbReference type="InterPro" id="IPR000873">
    <property type="entry name" value="AMP-dep_synth/lig_dom"/>
</dbReference>
<dbReference type="Proteomes" id="UP000477680">
    <property type="component" value="Chromosome"/>
</dbReference>
<comment type="similarity">
    <text evidence="1">Belongs to the ATP-dependent AMP-binding enzyme family.</text>
</comment>
<evidence type="ECO:0000256" key="1">
    <source>
        <dbReference type="ARBA" id="ARBA00006432"/>
    </source>
</evidence>
<dbReference type="EMBL" id="CP048711">
    <property type="protein sequence ID" value="QIB67397.1"/>
    <property type="molecule type" value="Genomic_DNA"/>
</dbReference>
<dbReference type="AlphaFoldDB" id="A0A6C0U8K8"/>
<proteinExistence type="inferred from homology"/>
<dbReference type="InterPro" id="IPR025110">
    <property type="entry name" value="AMP-bd_C"/>
</dbReference>
<gene>
    <name evidence="5" type="ORF">G3T16_20380</name>
</gene>
<sequence>MSYQNNYGERIDENSAMVNRGVFNAGIGKVDPPNWCRLRWNDLAGRFNPMLMHDPFNFQAKSRGSSPFASCEGVSITYAEAHERTERLASIISEQGVRKGDRFCLLMRNSIDYILLIYAGSRIGAVPVTLNYRLAPPEWADTIADSESGLIVSDIEFCEAVDAGLSQLENAPAISRVSIGSGACNWHSLEDALNNTRSACRPVALHPDDAALQMYTSGTTGKPKGVVLSHRAFVSNITQSLFSMPYRLNPGERTLVVLPLFHIAAIATSFSAVSSGAMLVVHREVNPVAIANSLVHDEIVVASLVPAVIQLLLTGVPELEAMEFPKLAFVGYGASPIAEPVLRRAMEVFKCHFAQGYGMTELAGSCALLTEEDHRRALADDPGLLLSAGKALPGVQLRIVGSDEVDLPPGEVGEVLVRGPQLMSGYWRMSEETAETLRHGWLHTGDAGYLDAEGYLYIYDRIKDMIVSGAENIYPSEIESVLHRHPGIADASVIGVPDERWGETVMAIVVTKPGAALSEDELDRFCRKRLGAFKVPRKYTFVQSLPRNPAGKIVKKELRKKYWADQPRQVR</sequence>
<evidence type="ECO:0000259" key="4">
    <source>
        <dbReference type="Pfam" id="PF13193"/>
    </source>
</evidence>
<protein>
    <submittedName>
        <fullName evidence="5">Long-chain-fatty-acid--CoA ligase</fullName>
    </submittedName>
</protein>
<keyword evidence="6" id="KW-1185">Reference proteome</keyword>
<name>A0A6C0U8K8_9GAMM</name>
<feature type="domain" description="AMP-binding enzyme C-terminal" evidence="4">
    <location>
        <begin position="477"/>
        <end position="552"/>
    </location>
</feature>
<dbReference type="SUPFAM" id="SSF56801">
    <property type="entry name" value="Acetyl-CoA synthetase-like"/>
    <property type="match status" value="1"/>
</dbReference>
<evidence type="ECO:0000259" key="3">
    <source>
        <dbReference type="Pfam" id="PF00501"/>
    </source>
</evidence>
<organism evidence="5 6">
    <name type="scientific">Kineobactrum salinum</name>
    <dbReference type="NCBI Taxonomy" id="2708301"/>
    <lineage>
        <taxon>Bacteria</taxon>
        <taxon>Pseudomonadati</taxon>
        <taxon>Pseudomonadota</taxon>
        <taxon>Gammaproteobacteria</taxon>
        <taxon>Cellvibrionales</taxon>
        <taxon>Halieaceae</taxon>
        <taxon>Kineobactrum</taxon>
    </lineage>
</organism>
<keyword evidence="2 5" id="KW-0436">Ligase</keyword>
<dbReference type="Gene3D" id="3.30.300.30">
    <property type="match status" value="1"/>
</dbReference>
<evidence type="ECO:0000313" key="6">
    <source>
        <dbReference type="Proteomes" id="UP000477680"/>
    </source>
</evidence>